<keyword evidence="10" id="KW-1133">Transmembrane helix</keyword>
<dbReference type="EC" id="2.7.13.3" evidence="3"/>
<gene>
    <name evidence="13" type="ORF">GCM10011289_14880</name>
</gene>
<dbReference type="GO" id="GO:0005886">
    <property type="term" value="C:plasma membrane"/>
    <property type="evidence" value="ECO:0007669"/>
    <property type="project" value="UniProtKB-SubCell"/>
</dbReference>
<reference evidence="13" key="2">
    <citation type="submission" date="2020-09" db="EMBL/GenBank/DDBJ databases">
        <authorList>
            <person name="Sun Q."/>
            <person name="Kim S."/>
        </authorList>
    </citation>
    <scope>NUCLEOTIDE SEQUENCE</scope>
    <source>
        <strain evidence="13">KCTC 32182</strain>
    </source>
</reference>
<keyword evidence="4" id="KW-1003">Cell membrane</keyword>
<keyword evidence="8 13" id="KW-0418">Kinase</keyword>
<dbReference type="GO" id="GO:0000155">
    <property type="term" value="F:phosphorelay sensor kinase activity"/>
    <property type="evidence" value="ECO:0007669"/>
    <property type="project" value="InterPro"/>
</dbReference>
<evidence type="ECO:0000313" key="13">
    <source>
        <dbReference type="EMBL" id="GGY12629.1"/>
    </source>
</evidence>
<dbReference type="Proteomes" id="UP000645257">
    <property type="component" value="Unassembled WGS sequence"/>
</dbReference>
<keyword evidence="10" id="KW-0472">Membrane</keyword>
<dbReference type="RefSeq" id="WP_189532844.1">
    <property type="nucleotide sequence ID" value="NZ_BMYX01000006.1"/>
</dbReference>
<comment type="caution">
    <text evidence="13">The sequence shown here is derived from an EMBL/GenBank/DDBJ whole genome shotgun (WGS) entry which is preliminary data.</text>
</comment>
<keyword evidence="10" id="KW-0812">Transmembrane</keyword>
<accession>A0A918P1P3</accession>
<evidence type="ECO:0000256" key="2">
    <source>
        <dbReference type="ARBA" id="ARBA00004651"/>
    </source>
</evidence>
<evidence type="ECO:0000259" key="11">
    <source>
        <dbReference type="PROSITE" id="PS50109"/>
    </source>
</evidence>
<keyword evidence="7" id="KW-0547">Nucleotide-binding</keyword>
<evidence type="ECO:0000313" key="14">
    <source>
        <dbReference type="Proteomes" id="UP000645257"/>
    </source>
</evidence>
<comment type="subcellular location">
    <subcellularLocation>
        <location evidence="2">Cell membrane</location>
        <topology evidence="2">Multi-pass membrane protein</topology>
    </subcellularLocation>
</comment>
<name>A0A918P1P3_9NEIS</name>
<comment type="catalytic activity">
    <reaction evidence="1">
        <text>ATP + protein L-histidine = ADP + protein N-phospho-L-histidine.</text>
        <dbReference type="EC" id="2.7.13.3"/>
    </reaction>
</comment>
<dbReference type="EMBL" id="BMYX01000006">
    <property type="protein sequence ID" value="GGY12629.1"/>
    <property type="molecule type" value="Genomic_DNA"/>
</dbReference>
<dbReference type="SMART" id="SM00388">
    <property type="entry name" value="HisKA"/>
    <property type="match status" value="1"/>
</dbReference>
<organism evidence="13 14">
    <name type="scientific">Paludibacterium paludis</name>
    <dbReference type="NCBI Taxonomy" id="1225769"/>
    <lineage>
        <taxon>Bacteria</taxon>
        <taxon>Pseudomonadati</taxon>
        <taxon>Pseudomonadota</taxon>
        <taxon>Betaproteobacteria</taxon>
        <taxon>Neisseriales</taxon>
        <taxon>Chromobacteriaceae</taxon>
        <taxon>Paludibacterium</taxon>
    </lineage>
</organism>
<evidence type="ECO:0000256" key="3">
    <source>
        <dbReference type="ARBA" id="ARBA00012438"/>
    </source>
</evidence>
<dbReference type="InterPro" id="IPR005467">
    <property type="entry name" value="His_kinase_dom"/>
</dbReference>
<evidence type="ECO:0000259" key="12">
    <source>
        <dbReference type="PROSITE" id="PS50885"/>
    </source>
</evidence>
<dbReference type="InterPro" id="IPR003661">
    <property type="entry name" value="HisK_dim/P_dom"/>
</dbReference>
<dbReference type="InterPro" id="IPR038421">
    <property type="entry name" value="RisS_PPD_sf"/>
</dbReference>
<dbReference type="Pfam" id="PF02518">
    <property type="entry name" value="HATPase_c"/>
    <property type="match status" value="1"/>
</dbReference>
<proteinExistence type="predicted"/>
<reference evidence="13" key="1">
    <citation type="journal article" date="2014" name="Int. J. Syst. Evol. Microbiol.">
        <title>Complete genome sequence of Corynebacterium casei LMG S-19264T (=DSM 44701T), isolated from a smear-ripened cheese.</title>
        <authorList>
            <consortium name="US DOE Joint Genome Institute (JGI-PGF)"/>
            <person name="Walter F."/>
            <person name="Albersmeier A."/>
            <person name="Kalinowski J."/>
            <person name="Ruckert C."/>
        </authorList>
    </citation>
    <scope>NUCLEOTIDE SEQUENCE</scope>
    <source>
        <strain evidence="13">KCTC 32182</strain>
    </source>
</reference>
<dbReference type="Gene3D" id="3.30.450.300">
    <property type="entry name" value="Sensor histidine kinase RisS, periplasmic domain"/>
    <property type="match status" value="1"/>
</dbReference>
<keyword evidence="6" id="KW-0808">Transferase</keyword>
<keyword evidence="14" id="KW-1185">Reference proteome</keyword>
<dbReference type="PANTHER" id="PTHR44936">
    <property type="entry name" value="SENSOR PROTEIN CREC"/>
    <property type="match status" value="1"/>
</dbReference>
<evidence type="ECO:0000256" key="4">
    <source>
        <dbReference type="ARBA" id="ARBA00022475"/>
    </source>
</evidence>
<dbReference type="SUPFAM" id="SSF55874">
    <property type="entry name" value="ATPase domain of HSP90 chaperone/DNA topoisomerase II/histidine kinase"/>
    <property type="match status" value="1"/>
</dbReference>
<dbReference type="InterPro" id="IPR003660">
    <property type="entry name" value="HAMP_dom"/>
</dbReference>
<sequence>MKHLSGSLFLRLALLVLTAVITTQLFTAWIVMGDRRELIAKQIYHQVLDTLADLEGRMEALPPESRTLFLYAYNRPGMTQLLPGNADQGVPFESLPAIARGVSEHLSHAMGEPVVVKYYAQGERRQLWISQHILDAHYWLVVPLGRFRDDWFSPLAQASLLACLFAGLVAFSLGWVITKPISQVVQALRELEQGRHPEPVSEEHGPREVRELTRGFNTMVHSLESSAGERRLMLAGLSHDLRTPLTRLQLMVEMQDDTTDKHDMLADLEELSRIVRQFIDFARSEEPPRREPVQLAELASSVVARFNRDTSNYRLRVKSEPEIRADALALERLLSNLLENARRYGKPPVEVEIGKDGPHAVLMVQDHGDGIPAELREAALTPFERLASHRGTDGGSGLGLAIVDRVVRQHHGSLVLEDVEGGGLRVMIRLPIRG</sequence>
<dbReference type="PANTHER" id="PTHR44936:SF10">
    <property type="entry name" value="SENSOR PROTEIN RSTB"/>
    <property type="match status" value="1"/>
</dbReference>
<feature type="domain" description="Histidine kinase" evidence="11">
    <location>
        <begin position="236"/>
        <end position="434"/>
    </location>
</feature>
<evidence type="ECO:0000256" key="6">
    <source>
        <dbReference type="ARBA" id="ARBA00022679"/>
    </source>
</evidence>
<feature type="domain" description="HAMP" evidence="12">
    <location>
        <begin position="175"/>
        <end position="228"/>
    </location>
</feature>
<dbReference type="Gene3D" id="1.10.287.130">
    <property type="match status" value="1"/>
</dbReference>
<dbReference type="Pfam" id="PF00512">
    <property type="entry name" value="HisKA"/>
    <property type="match status" value="1"/>
</dbReference>
<dbReference type="PRINTS" id="PR00344">
    <property type="entry name" value="BCTRLSENSOR"/>
</dbReference>
<dbReference type="PROSITE" id="PS50109">
    <property type="entry name" value="HIS_KIN"/>
    <property type="match status" value="1"/>
</dbReference>
<dbReference type="InterPro" id="IPR050980">
    <property type="entry name" value="2C_sensor_his_kinase"/>
</dbReference>
<dbReference type="InterPro" id="IPR036890">
    <property type="entry name" value="HATPase_C_sf"/>
</dbReference>
<dbReference type="SMART" id="SM00304">
    <property type="entry name" value="HAMP"/>
    <property type="match status" value="1"/>
</dbReference>
<dbReference type="InterPro" id="IPR036097">
    <property type="entry name" value="HisK_dim/P_sf"/>
</dbReference>
<dbReference type="InterPro" id="IPR003594">
    <property type="entry name" value="HATPase_dom"/>
</dbReference>
<dbReference type="InterPro" id="IPR004358">
    <property type="entry name" value="Sig_transdc_His_kin-like_C"/>
</dbReference>
<dbReference type="AlphaFoldDB" id="A0A918P1P3"/>
<dbReference type="SUPFAM" id="SSF47384">
    <property type="entry name" value="Homodimeric domain of signal transducing histidine kinase"/>
    <property type="match status" value="1"/>
</dbReference>
<dbReference type="PROSITE" id="PS50885">
    <property type="entry name" value="HAMP"/>
    <property type="match status" value="1"/>
</dbReference>
<evidence type="ECO:0000256" key="7">
    <source>
        <dbReference type="ARBA" id="ARBA00022741"/>
    </source>
</evidence>
<dbReference type="SUPFAM" id="SSF158472">
    <property type="entry name" value="HAMP domain-like"/>
    <property type="match status" value="1"/>
</dbReference>
<dbReference type="CDD" id="cd00082">
    <property type="entry name" value="HisKA"/>
    <property type="match status" value="1"/>
</dbReference>
<feature type="transmembrane region" description="Helical" evidence="10">
    <location>
        <begin position="12"/>
        <end position="32"/>
    </location>
</feature>
<dbReference type="Gene3D" id="1.10.8.500">
    <property type="entry name" value="HAMP domain in histidine kinase"/>
    <property type="match status" value="1"/>
</dbReference>
<evidence type="ECO:0000256" key="8">
    <source>
        <dbReference type="ARBA" id="ARBA00022777"/>
    </source>
</evidence>
<dbReference type="CDD" id="cd06225">
    <property type="entry name" value="HAMP"/>
    <property type="match status" value="1"/>
</dbReference>
<evidence type="ECO:0000256" key="5">
    <source>
        <dbReference type="ARBA" id="ARBA00022553"/>
    </source>
</evidence>
<keyword evidence="9" id="KW-0067">ATP-binding</keyword>
<dbReference type="SMART" id="SM00387">
    <property type="entry name" value="HATPase_c"/>
    <property type="match status" value="1"/>
</dbReference>
<feature type="transmembrane region" description="Helical" evidence="10">
    <location>
        <begin position="155"/>
        <end position="177"/>
    </location>
</feature>
<dbReference type="Pfam" id="PF00672">
    <property type="entry name" value="HAMP"/>
    <property type="match status" value="1"/>
</dbReference>
<evidence type="ECO:0000256" key="1">
    <source>
        <dbReference type="ARBA" id="ARBA00000085"/>
    </source>
</evidence>
<dbReference type="Gene3D" id="3.30.565.10">
    <property type="entry name" value="Histidine kinase-like ATPase, C-terminal domain"/>
    <property type="match status" value="1"/>
</dbReference>
<evidence type="ECO:0000256" key="10">
    <source>
        <dbReference type="SAM" id="Phobius"/>
    </source>
</evidence>
<protein>
    <recommendedName>
        <fullName evidence="3">histidine kinase</fullName>
        <ecNumber evidence="3">2.7.13.3</ecNumber>
    </recommendedName>
</protein>
<keyword evidence="5" id="KW-0597">Phosphoprotein</keyword>
<evidence type="ECO:0000256" key="9">
    <source>
        <dbReference type="ARBA" id="ARBA00022840"/>
    </source>
</evidence>
<dbReference type="GO" id="GO:0005524">
    <property type="term" value="F:ATP binding"/>
    <property type="evidence" value="ECO:0007669"/>
    <property type="project" value="UniProtKB-KW"/>
</dbReference>